<feature type="non-terminal residue" evidence="1">
    <location>
        <position position="225"/>
    </location>
</feature>
<dbReference type="Proteomes" id="UP000836841">
    <property type="component" value="Chromosome 5"/>
</dbReference>
<dbReference type="AlphaFoldDB" id="A0AAU9SK53"/>
<dbReference type="Gene3D" id="2.40.50.140">
    <property type="entry name" value="Nucleic acid-binding proteins"/>
    <property type="match status" value="1"/>
</dbReference>
<name>A0AAU9SK53_THLAR</name>
<dbReference type="InterPro" id="IPR012340">
    <property type="entry name" value="NA-bd_OB-fold"/>
</dbReference>
<protein>
    <submittedName>
        <fullName evidence="1">Uncharacterized protein</fullName>
    </submittedName>
</protein>
<organism evidence="1 2">
    <name type="scientific">Thlaspi arvense</name>
    <name type="common">Field penny-cress</name>
    <dbReference type="NCBI Taxonomy" id="13288"/>
    <lineage>
        <taxon>Eukaryota</taxon>
        <taxon>Viridiplantae</taxon>
        <taxon>Streptophyta</taxon>
        <taxon>Embryophyta</taxon>
        <taxon>Tracheophyta</taxon>
        <taxon>Spermatophyta</taxon>
        <taxon>Magnoliopsida</taxon>
        <taxon>eudicotyledons</taxon>
        <taxon>Gunneridae</taxon>
        <taxon>Pentapetalae</taxon>
        <taxon>rosids</taxon>
        <taxon>malvids</taxon>
        <taxon>Brassicales</taxon>
        <taxon>Brassicaceae</taxon>
        <taxon>Thlaspideae</taxon>
        <taxon>Thlaspi</taxon>
    </lineage>
</organism>
<dbReference type="SUPFAM" id="SSF50249">
    <property type="entry name" value="Nucleic acid-binding proteins"/>
    <property type="match status" value="1"/>
</dbReference>
<evidence type="ECO:0000313" key="1">
    <source>
        <dbReference type="EMBL" id="CAH2065592.1"/>
    </source>
</evidence>
<sequence length="225" mass="24642">RLYLNATSGSISTSTANTASFCKELGIKDGGHSTKVATYKGVQKLETVTLAELHDYLLKSAPQCSKKLQRGSSSFTCTTSPDSKVVEVIRYRVELSVSDCTDKAVFVALDTDMTKQTNTRAAYVGIAVRGGIQKELSRVIKDIVGKNFTFQLKLYEYNFTSKDKPFTISRIFETHECLRTPTFVSPDGDDMPGDNMPGIICESSKYSTDHSGKTLSLETTTKAAT</sequence>
<gene>
    <name evidence="1" type="ORF">TAV2_LOCUS16834</name>
</gene>
<reference evidence="1 2" key="1">
    <citation type="submission" date="2022-03" db="EMBL/GenBank/DDBJ databases">
        <authorList>
            <person name="Nunn A."/>
            <person name="Chopra R."/>
            <person name="Nunn A."/>
            <person name="Contreras Garrido A."/>
        </authorList>
    </citation>
    <scope>NUCLEOTIDE SEQUENCE [LARGE SCALE GENOMIC DNA]</scope>
</reference>
<keyword evidence="2" id="KW-1185">Reference proteome</keyword>
<accession>A0AAU9SK53</accession>
<proteinExistence type="predicted"/>
<evidence type="ECO:0000313" key="2">
    <source>
        <dbReference type="Proteomes" id="UP000836841"/>
    </source>
</evidence>
<dbReference type="EMBL" id="OU466861">
    <property type="protein sequence ID" value="CAH2065592.1"/>
    <property type="molecule type" value="Genomic_DNA"/>
</dbReference>